<name>A0A066VBH4_TILAU</name>
<comment type="similarity">
    <text evidence="1">Belongs to the QNG1 protein family.</text>
</comment>
<comment type="caution">
    <text evidence="2">The sequence shown here is derived from an EMBL/GenBank/DDBJ whole genome shotgun (WGS) entry which is preliminary data.</text>
</comment>
<dbReference type="InterPro" id="IPR019438">
    <property type="entry name" value="Q_salvage"/>
</dbReference>
<dbReference type="PANTHER" id="PTHR21314:SF1">
    <property type="entry name" value="QUEUOSINE SALVAGE PROTEIN"/>
    <property type="match status" value="1"/>
</dbReference>
<dbReference type="EC" id="3.2.2.-" evidence="1"/>
<comment type="function">
    <text evidence="1">Catalyzes the hydrolysis of queuosine 5'-phosphate, releasing the nucleobase queuine (q). Is required for salvage of queuine from exogenous queuosine (Q) that is imported and then converted to queuosine 5'-phosphate intracellularly.</text>
</comment>
<dbReference type="PANTHER" id="PTHR21314">
    <property type="entry name" value="QUEUOSINE 5'-PHOSPHATE N-GLYCOSYLASE_HYDROLASE-RELATED"/>
    <property type="match status" value="1"/>
</dbReference>
<dbReference type="HOGENOM" id="CLU_053189_0_0_1"/>
<evidence type="ECO:0000256" key="1">
    <source>
        <dbReference type="RuleBase" id="RU365002"/>
    </source>
</evidence>
<comment type="catalytic activity">
    <reaction evidence="1">
        <text>queuosine 5'-phosphate + H2O = queuine + D-ribose 5-phosphate</text>
        <dbReference type="Rhea" id="RHEA:75387"/>
        <dbReference type="ChEBI" id="CHEBI:15377"/>
        <dbReference type="ChEBI" id="CHEBI:17433"/>
        <dbReference type="ChEBI" id="CHEBI:78346"/>
        <dbReference type="ChEBI" id="CHEBI:194371"/>
    </reaction>
    <physiologicalReaction direction="left-to-right" evidence="1">
        <dbReference type="Rhea" id="RHEA:75388"/>
    </physiologicalReaction>
</comment>
<evidence type="ECO:0000313" key="3">
    <source>
        <dbReference type="Proteomes" id="UP000027361"/>
    </source>
</evidence>
<dbReference type="Pfam" id="PF10343">
    <property type="entry name" value="Q_salvage"/>
    <property type="match status" value="1"/>
</dbReference>
<dbReference type="EMBL" id="JMSN01000134">
    <property type="protein sequence ID" value="KDN37653.1"/>
    <property type="molecule type" value="Genomic_DNA"/>
</dbReference>
<reference evidence="2 3" key="1">
    <citation type="submission" date="2014-05" db="EMBL/GenBank/DDBJ databases">
        <title>Draft genome sequence of a rare smut relative, Tilletiaria anomala UBC 951.</title>
        <authorList>
            <consortium name="DOE Joint Genome Institute"/>
            <person name="Toome M."/>
            <person name="Kuo A."/>
            <person name="Henrissat B."/>
            <person name="Lipzen A."/>
            <person name="Tritt A."/>
            <person name="Yoshinaga Y."/>
            <person name="Zane M."/>
            <person name="Barry K."/>
            <person name="Grigoriev I.V."/>
            <person name="Spatafora J.W."/>
            <person name="Aimea M.C."/>
        </authorList>
    </citation>
    <scope>NUCLEOTIDE SEQUENCE [LARGE SCALE GENOMIC DNA]</scope>
    <source>
        <strain evidence="2 3">UBC 951</strain>
    </source>
</reference>
<dbReference type="InParanoid" id="A0A066VBH4"/>
<protein>
    <recommendedName>
        <fullName evidence="1">Queuosine 5'-phosphate N-glycosylase/hydrolase</fullName>
        <ecNumber evidence="1">3.2.2.-</ecNumber>
    </recommendedName>
    <alternativeName>
        <fullName evidence="1">Queuosine-nucleotide N-glycosylase/hydrolase</fullName>
    </alternativeName>
</protein>
<dbReference type="GO" id="GO:0016787">
    <property type="term" value="F:hydrolase activity"/>
    <property type="evidence" value="ECO:0007669"/>
    <property type="project" value="UniProtKB-KW"/>
</dbReference>
<proteinExistence type="inferred from homology"/>
<keyword evidence="1" id="KW-0378">Hydrolase</keyword>
<organism evidence="2 3">
    <name type="scientific">Tilletiaria anomala (strain ATCC 24038 / CBS 436.72 / UBC 951)</name>
    <dbReference type="NCBI Taxonomy" id="1037660"/>
    <lineage>
        <taxon>Eukaryota</taxon>
        <taxon>Fungi</taxon>
        <taxon>Dikarya</taxon>
        <taxon>Basidiomycota</taxon>
        <taxon>Ustilaginomycotina</taxon>
        <taxon>Exobasidiomycetes</taxon>
        <taxon>Georgefischeriales</taxon>
        <taxon>Tilletiariaceae</taxon>
        <taxon>Tilletiaria</taxon>
    </lineage>
</organism>
<dbReference type="GO" id="GO:0006400">
    <property type="term" value="P:tRNA modification"/>
    <property type="evidence" value="ECO:0007669"/>
    <property type="project" value="TreeGrafter"/>
</dbReference>
<keyword evidence="3" id="KW-1185">Reference proteome</keyword>
<evidence type="ECO:0000313" key="2">
    <source>
        <dbReference type="EMBL" id="KDN37653.1"/>
    </source>
</evidence>
<dbReference type="OrthoDB" id="416777at2759"/>
<dbReference type="Proteomes" id="UP000027361">
    <property type="component" value="Unassembled WGS sequence"/>
</dbReference>
<sequence length="399" mass="43343">MPASLAAPFPPADAVVATVRKSCKELREASGISISSSKIDAFLRSLDEYTYERLKKEHGVNFPLQFASIHVEVNFLAVLALLNTLSGYRSVFHQHTGSGAYQNVIKLLFGLYIGSADDGGTGKLSAHGLASLTEDDVAGIWGVSLLEERPHESMPAVVVGKRGGAMLEVVQLVVKLCRETGNILLQGGYPDLGAFALEALKEGERIEKQKGEATGVDTVVDKLVRGIPGFADMHLVDGKQPVYLFKKAFFFVYSIHARFAGNSSFPVRLPSVNDLPMFVDNVIPTMIKHFGMIDISESSSAALQQWANPSTKPTSSANGVEEGPELSHDEAYRVRAAALDAGVAITARAKELAQAEPERYGWMSTMVEVDVDGYLWAVAKDDQALRKVPRLVEKQTIMY</sequence>
<dbReference type="GeneID" id="25265350"/>
<dbReference type="RefSeq" id="XP_013240436.1">
    <property type="nucleotide sequence ID" value="XM_013384982.1"/>
</dbReference>
<accession>A0A066VBH4</accession>
<dbReference type="OMA" id="GQPVYCF"/>
<dbReference type="AlphaFoldDB" id="A0A066VBH4"/>
<gene>
    <name evidence="2" type="ORF">K437DRAFT_259708</name>
</gene>